<name>A0A166Q3F1_9AGAM</name>
<organism evidence="1 2">
    <name type="scientific">Athelia psychrophila</name>
    <dbReference type="NCBI Taxonomy" id="1759441"/>
    <lineage>
        <taxon>Eukaryota</taxon>
        <taxon>Fungi</taxon>
        <taxon>Dikarya</taxon>
        <taxon>Basidiomycota</taxon>
        <taxon>Agaricomycotina</taxon>
        <taxon>Agaricomycetes</taxon>
        <taxon>Agaricomycetidae</taxon>
        <taxon>Atheliales</taxon>
        <taxon>Atheliaceae</taxon>
        <taxon>Athelia</taxon>
    </lineage>
</organism>
<protein>
    <submittedName>
        <fullName evidence="1">Uncharacterized protein</fullName>
    </submittedName>
</protein>
<dbReference type="EMBL" id="KV417513">
    <property type="protein sequence ID" value="KZP26712.1"/>
    <property type="molecule type" value="Genomic_DNA"/>
</dbReference>
<evidence type="ECO:0000313" key="1">
    <source>
        <dbReference type="EMBL" id="KZP26712.1"/>
    </source>
</evidence>
<proteinExistence type="predicted"/>
<evidence type="ECO:0000313" key="2">
    <source>
        <dbReference type="Proteomes" id="UP000076532"/>
    </source>
</evidence>
<keyword evidence="2" id="KW-1185">Reference proteome</keyword>
<reference evidence="1 2" key="1">
    <citation type="journal article" date="2016" name="Mol. Biol. Evol.">
        <title>Comparative Genomics of Early-Diverging Mushroom-Forming Fungi Provides Insights into the Origins of Lignocellulose Decay Capabilities.</title>
        <authorList>
            <person name="Nagy L.G."/>
            <person name="Riley R."/>
            <person name="Tritt A."/>
            <person name="Adam C."/>
            <person name="Daum C."/>
            <person name="Floudas D."/>
            <person name="Sun H."/>
            <person name="Yadav J.S."/>
            <person name="Pangilinan J."/>
            <person name="Larsson K.H."/>
            <person name="Matsuura K."/>
            <person name="Barry K."/>
            <person name="Labutti K."/>
            <person name="Kuo R."/>
            <person name="Ohm R.A."/>
            <person name="Bhattacharya S.S."/>
            <person name="Shirouzu T."/>
            <person name="Yoshinaga Y."/>
            <person name="Martin F.M."/>
            <person name="Grigoriev I.V."/>
            <person name="Hibbett D.S."/>
        </authorList>
    </citation>
    <scope>NUCLEOTIDE SEQUENCE [LARGE SCALE GENOMIC DNA]</scope>
    <source>
        <strain evidence="1 2">CBS 109695</strain>
    </source>
</reference>
<dbReference type="AlphaFoldDB" id="A0A166Q3F1"/>
<gene>
    <name evidence="1" type="ORF">FIBSPDRAFT_887197</name>
</gene>
<accession>A0A166Q3F1</accession>
<dbReference type="Proteomes" id="UP000076532">
    <property type="component" value="Unassembled WGS sequence"/>
</dbReference>
<sequence>MAKVIYEQIFNQVNLNLNQAFSEEIQCLKDANTEITVLYAAQEQRTDLVLAIVVQSGRSGSGPGPAAPEKCDRGTQSGAEEFVITISNLVLFETFTSDTSKCNKAKSIILDLVPADRSSDLVLDHFKAGLSVVAACGLAIFLFGDSSVPQLLRVRAHNLWLHQRPPVDLAY</sequence>